<evidence type="ECO:0000256" key="2">
    <source>
        <dbReference type="SAM" id="MobiDB-lite"/>
    </source>
</evidence>
<dbReference type="InterPro" id="IPR035992">
    <property type="entry name" value="Ricin_B-like_lectins"/>
</dbReference>
<reference evidence="3 4" key="1">
    <citation type="journal article" date="2012" name="Genome Biol.">
        <title>Genome and low-iron response of an oceanic diatom adapted to chronic iron limitation.</title>
        <authorList>
            <person name="Lommer M."/>
            <person name="Specht M."/>
            <person name="Roy A.S."/>
            <person name="Kraemer L."/>
            <person name="Andreson R."/>
            <person name="Gutowska M.A."/>
            <person name="Wolf J."/>
            <person name="Bergner S.V."/>
            <person name="Schilhabel M.B."/>
            <person name="Klostermeier U.C."/>
            <person name="Beiko R.G."/>
            <person name="Rosenstiel P."/>
            <person name="Hippler M."/>
            <person name="Laroche J."/>
        </authorList>
    </citation>
    <scope>NUCLEOTIDE SEQUENCE [LARGE SCALE GENOMIC DNA]</scope>
    <source>
        <strain evidence="3 4">CCMP1005</strain>
    </source>
</reference>
<dbReference type="SUPFAM" id="SSF50370">
    <property type="entry name" value="Ricin B-like lectins"/>
    <property type="match status" value="1"/>
</dbReference>
<keyword evidence="1" id="KW-0732">Signal</keyword>
<dbReference type="AlphaFoldDB" id="K0T7R3"/>
<dbReference type="Proteomes" id="UP000266841">
    <property type="component" value="Unassembled WGS sequence"/>
</dbReference>
<dbReference type="EMBL" id="AGNL01004800">
    <property type="protein sequence ID" value="EJK73129.1"/>
    <property type="molecule type" value="Genomic_DNA"/>
</dbReference>
<evidence type="ECO:0000256" key="1">
    <source>
        <dbReference type="ARBA" id="ARBA00022729"/>
    </source>
</evidence>
<comment type="caution">
    <text evidence="3">The sequence shown here is derived from an EMBL/GenBank/DDBJ whole genome shotgun (WGS) entry which is preliminary data.</text>
</comment>
<protein>
    <submittedName>
        <fullName evidence="3">Uncharacterized protein</fullName>
    </submittedName>
</protein>
<dbReference type="Gene3D" id="2.80.10.50">
    <property type="match status" value="1"/>
</dbReference>
<dbReference type="PANTHER" id="PTHR36220">
    <property type="entry name" value="UNNAMED PRODUCT"/>
    <property type="match status" value="1"/>
</dbReference>
<evidence type="ECO:0000313" key="3">
    <source>
        <dbReference type="EMBL" id="EJK73129.1"/>
    </source>
</evidence>
<sequence>DKLSNAGGDFWTDVTVHGTSILKAGGGSALITDYPSLFRTSSETERDAFLNREWELISRGTVPWHNSSIGQWAVAGSMITSTFRQGDEWHTFTEIDLFDSNWEWYTEYKVTWQPSNSSATSIQVKEIELPGIFGPEPPVATISNAHRGQWLANLLQFSNDISIHNGNVVGGDAFSVALAGSKIFDGNTKRFKMHLIGDGVPALSFRPNSGRYSIATGFRVYTANNDPDSDPLYYIVEGRDKPGVKVKNVGSNSCWYITDNSTIDMGACDNSGPEYLFYTNNWGEIRSSAPNHIGRCVDPSDHVLGLFKFVPCNSYAHGENHTQARNQYFSFDGDLPNGIFSIVTAETGLCMSQSIGHNITLETCNSNIASQQYYFKSEGRHNVDDADGWNEVSSGKLPWISPDARNGIGQAISSRFNEGDDNLHFTEAKFYASTTPYYEYKISFPKRRSETATSLHFAELELPGTLLFLDKDDGAATRARQVVHYFHYSSGCILRNTNDTLSDLTRQECAQACVDLGSLCHGIGYSAENGDAYLANDCLLYSSVVENGCNNHHYQLELFSISSSKHPEDDPYSLTTTTSFNFERACISGDKLAVFVNVTRKECRQLCVDHGSDCLGVEYHTSPTRNAECAITDSTNTNGCDNTILDVEFYSRAGFLDMPTTAPTIVPVPTVSPSLSPITTSPTASFELQLLDNLESTDAAPYDRFGVDIGIDMVNNFIITGSPYADTYGYIDAGAANIYTLDGDGDWSHLIRLQANDLDENALFGTAVAVSEPYAVVGNHKSGNGAAYVFGRIGEDGPWVQQGENREHHPRFLIAGTMFGQYLTSDGTAKLEDSSGSGSDQFGVDVDIFNNTIIVGSDHYNSTGSKCGAVFIYKRKYFSWLKYQTIEPTNCTSESFFGRSVHFEAGTDSRFIVGSNGDSSVNGAHSGSAYIYSYNDNTTLWELEAKLFAHDGQAGDSFGISTAISSGRAIVGAYLDDTDFGGFDVGSAYIFRKVNSTSWVQETKLVNSDGMSGDGFGSRVAIYRDVVVVGAPEDDISDVGQDTRGSAYIFAENKETREWDELKKVSGAHTNVTLGTSVAIHENTVFIGAPRETINNVNESGHVLIYEMSGPTIFQPTSAPSKNPTSHPSSSPITVSNTSLVLADGSIYDKCPEGTEVSQSDCLEALITVTADMNYNLFNSDVLNVDDWVGLPCGCFLYNNTFLNFDSNCQNAGLATFHS</sequence>
<dbReference type="Gene3D" id="2.130.10.130">
    <property type="entry name" value="Integrin alpha, N-terminal"/>
    <property type="match status" value="2"/>
</dbReference>
<accession>K0T7R3</accession>
<dbReference type="eggNOG" id="ENOG502SSGA">
    <property type="taxonomic scope" value="Eukaryota"/>
</dbReference>
<dbReference type="PROSITE" id="PS50231">
    <property type="entry name" value="RICIN_B_LECTIN"/>
    <property type="match status" value="1"/>
</dbReference>
<gene>
    <name evidence="3" type="ORF">THAOC_05266</name>
</gene>
<organism evidence="3 4">
    <name type="scientific">Thalassiosira oceanica</name>
    <name type="common">Marine diatom</name>
    <dbReference type="NCBI Taxonomy" id="159749"/>
    <lineage>
        <taxon>Eukaryota</taxon>
        <taxon>Sar</taxon>
        <taxon>Stramenopiles</taxon>
        <taxon>Ochrophyta</taxon>
        <taxon>Bacillariophyta</taxon>
        <taxon>Coscinodiscophyceae</taxon>
        <taxon>Thalassiosirophycidae</taxon>
        <taxon>Thalassiosirales</taxon>
        <taxon>Thalassiosiraceae</taxon>
        <taxon>Thalassiosira</taxon>
    </lineage>
</organism>
<feature type="region of interest" description="Disordered" evidence="2">
    <location>
        <begin position="1115"/>
        <end position="1135"/>
    </location>
</feature>
<dbReference type="InterPro" id="IPR028994">
    <property type="entry name" value="Integrin_alpha_N"/>
</dbReference>
<name>K0T7R3_THAOC</name>
<proteinExistence type="predicted"/>
<dbReference type="PANTHER" id="PTHR36220:SF1">
    <property type="entry name" value="GAMMA TUBULIN COMPLEX COMPONENT C-TERMINAL DOMAIN-CONTAINING PROTEIN"/>
    <property type="match status" value="1"/>
</dbReference>
<keyword evidence="4" id="KW-1185">Reference proteome</keyword>
<dbReference type="OrthoDB" id="188207at2759"/>
<dbReference type="InterPro" id="IPR013517">
    <property type="entry name" value="FG-GAP"/>
</dbReference>
<feature type="non-terminal residue" evidence="3">
    <location>
        <position position="1"/>
    </location>
</feature>
<evidence type="ECO:0000313" key="4">
    <source>
        <dbReference type="Proteomes" id="UP000266841"/>
    </source>
</evidence>
<dbReference type="Pfam" id="PF14312">
    <property type="entry name" value="FG-GAP_2"/>
    <property type="match status" value="4"/>
</dbReference>